<sequence length="115" mass="13116">MNIDYIAIGQRIRKIRKKHFTQEKLAEKLDVSSVYISQVENGKTRINLEMLVRIAGLLDTDPGYFLAGVAYQTQDYLKSDLASLLRDCPPERLQLIYNVVKLIVNHGELPAATQR</sequence>
<dbReference type="PANTHER" id="PTHR46797">
    <property type="entry name" value="HTH-TYPE TRANSCRIPTIONAL REGULATOR"/>
    <property type="match status" value="1"/>
</dbReference>
<keyword evidence="1" id="KW-0238">DNA-binding</keyword>
<dbReference type="PATRIC" id="fig|1149862.3.peg.4354"/>
<dbReference type="CDD" id="cd00093">
    <property type="entry name" value="HTH_XRE"/>
    <property type="match status" value="1"/>
</dbReference>
<dbReference type="SMART" id="SM00530">
    <property type="entry name" value="HTH_XRE"/>
    <property type="match status" value="1"/>
</dbReference>
<dbReference type="Proteomes" id="UP000004324">
    <property type="component" value="Unassembled WGS sequence"/>
</dbReference>
<dbReference type="PROSITE" id="PS50943">
    <property type="entry name" value="HTH_CROC1"/>
    <property type="match status" value="1"/>
</dbReference>
<dbReference type="PANTHER" id="PTHR46797:SF1">
    <property type="entry name" value="METHYLPHOSPHONATE SYNTHASE"/>
    <property type="match status" value="1"/>
</dbReference>
<dbReference type="InterPro" id="IPR050807">
    <property type="entry name" value="TransReg_Diox_bact_type"/>
</dbReference>
<organism evidence="3 4">
    <name type="scientific">Pelosinus fermentans B4</name>
    <dbReference type="NCBI Taxonomy" id="1149862"/>
    <lineage>
        <taxon>Bacteria</taxon>
        <taxon>Bacillati</taxon>
        <taxon>Bacillota</taxon>
        <taxon>Negativicutes</taxon>
        <taxon>Selenomonadales</taxon>
        <taxon>Sporomusaceae</taxon>
        <taxon>Pelosinus</taxon>
    </lineage>
</organism>
<dbReference type="AlphaFoldDB" id="I8RDT4"/>
<dbReference type="Pfam" id="PF01381">
    <property type="entry name" value="HTH_3"/>
    <property type="match status" value="1"/>
</dbReference>
<dbReference type="RefSeq" id="WP_007938279.1">
    <property type="nucleotide sequence ID" value="NZ_AKVJ01000076.1"/>
</dbReference>
<dbReference type="Gene3D" id="1.10.260.40">
    <property type="entry name" value="lambda repressor-like DNA-binding domains"/>
    <property type="match status" value="1"/>
</dbReference>
<dbReference type="EMBL" id="AKVJ01000076">
    <property type="protein sequence ID" value="EIW15635.1"/>
    <property type="molecule type" value="Genomic_DNA"/>
</dbReference>
<protein>
    <submittedName>
        <fullName evidence="3">Helix-turn-helix domain protein</fullName>
    </submittedName>
</protein>
<dbReference type="GO" id="GO:0003677">
    <property type="term" value="F:DNA binding"/>
    <property type="evidence" value="ECO:0007669"/>
    <property type="project" value="UniProtKB-KW"/>
</dbReference>
<evidence type="ECO:0000313" key="3">
    <source>
        <dbReference type="EMBL" id="EIW15635.1"/>
    </source>
</evidence>
<evidence type="ECO:0000259" key="2">
    <source>
        <dbReference type="PROSITE" id="PS50943"/>
    </source>
</evidence>
<feature type="domain" description="HTH cro/C1-type" evidence="2">
    <location>
        <begin position="12"/>
        <end position="65"/>
    </location>
</feature>
<accession>I8RDT4</accession>
<reference evidence="3 4" key="1">
    <citation type="journal article" date="2012" name="J. Bacteriol.">
        <title>Draft Genome Sequences for Two Metal-Reducing Pelosinus fermentans Strains Isolated from a Cr(VI)-Contaminated Site and for Type Strain R7.</title>
        <authorList>
            <person name="Brown S.D."/>
            <person name="Podar M."/>
            <person name="Klingeman D.M."/>
            <person name="Johnson C.M."/>
            <person name="Yang Z.K."/>
            <person name="Utturkar S.M."/>
            <person name="Land M.L."/>
            <person name="Mosher J.J."/>
            <person name="Hurt R.A.Jr."/>
            <person name="Phelps T.J."/>
            <person name="Palumbo A.V."/>
            <person name="Arkin A.P."/>
            <person name="Hazen T.C."/>
            <person name="Elias D.A."/>
        </authorList>
    </citation>
    <scope>NUCLEOTIDE SEQUENCE [LARGE SCALE GENOMIC DNA]</scope>
    <source>
        <strain evidence="3 4">B4</strain>
    </source>
</reference>
<proteinExistence type="predicted"/>
<evidence type="ECO:0000313" key="4">
    <source>
        <dbReference type="Proteomes" id="UP000004324"/>
    </source>
</evidence>
<evidence type="ECO:0000256" key="1">
    <source>
        <dbReference type="ARBA" id="ARBA00023125"/>
    </source>
</evidence>
<dbReference type="GO" id="GO:0005829">
    <property type="term" value="C:cytosol"/>
    <property type="evidence" value="ECO:0007669"/>
    <property type="project" value="TreeGrafter"/>
</dbReference>
<dbReference type="GO" id="GO:0003700">
    <property type="term" value="F:DNA-binding transcription factor activity"/>
    <property type="evidence" value="ECO:0007669"/>
    <property type="project" value="TreeGrafter"/>
</dbReference>
<dbReference type="InterPro" id="IPR001387">
    <property type="entry name" value="Cro/C1-type_HTH"/>
</dbReference>
<keyword evidence="4" id="KW-1185">Reference proteome</keyword>
<comment type="caution">
    <text evidence="3">The sequence shown here is derived from an EMBL/GenBank/DDBJ whole genome shotgun (WGS) entry which is preliminary data.</text>
</comment>
<dbReference type="SUPFAM" id="SSF47413">
    <property type="entry name" value="lambda repressor-like DNA-binding domains"/>
    <property type="match status" value="1"/>
</dbReference>
<gene>
    <name evidence="3" type="ORF">FB4_1324</name>
</gene>
<name>I8RDT4_9FIRM</name>
<dbReference type="InterPro" id="IPR010982">
    <property type="entry name" value="Lambda_DNA-bd_dom_sf"/>
</dbReference>
<dbReference type="OrthoDB" id="9814553at2"/>